<feature type="domain" description="Metalloenzyme" evidence="8">
    <location>
        <begin position="7"/>
        <end position="381"/>
    </location>
</feature>
<dbReference type="GO" id="GO:0005829">
    <property type="term" value="C:cytosol"/>
    <property type="evidence" value="ECO:0007669"/>
    <property type="project" value="TreeGrafter"/>
</dbReference>
<comment type="subcellular location">
    <subcellularLocation>
        <location evidence="6">Cytoplasm</location>
    </subcellularLocation>
</comment>
<comment type="similarity">
    <text evidence="1 6">Belongs to the phosphopentomutase family.</text>
</comment>
<feature type="binding site" evidence="6">
    <location>
        <position position="329"/>
    </location>
    <ligand>
        <name>Mn(2+)</name>
        <dbReference type="ChEBI" id="CHEBI:29035"/>
        <label>1</label>
    </ligand>
</feature>
<accession>A0A1H9PEH9</accession>
<comment type="function">
    <text evidence="6">Isomerase that catalyzes the conversion of deoxy-ribose 1-phosphate (dRib-1-P) and ribose 1-phosphate (Rib-1-P) to deoxy-ribose 5-phosphate (dRib-5-P) and ribose 5-phosphate (Rib-5-P), respectively.</text>
</comment>
<dbReference type="NCBIfam" id="TIGR01696">
    <property type="entry name" value="deoB"/>
    <property type="match status" value="1"/>
</dbReference>
<evidence type="ECO:0000256" key="4">
    <source>
        <dbReference type="ARBA" id="ARBA00023211"/>
    </source>
</evidence>
<dbReference type="PANTHER" id="PTHR21110:SF0">
    <property type="entry name" value="PHOSPHOPENTOMUTASE"/>
    <property type="match status" value="1"/>
</dbReference>
<dbReference type="HAMAP" id="MF_00740">
    <property type="entry name" value="Phosphopentomut"/>
    <property type="match status" value="1"/>
</dbReference>
<dbReference type="InterPro" id="IPR010045">
    <property type="entry name" value="DeoB"/>
</dbReference>
<dbReference type="GO" id="GO:0000287">
    <property type="term" value="F:magnesium ion binding"/>
    <property type="evidence" value="ECO:0007669"/>
    <property type="project" value="UniProtKB-UniRule"/>
</dbReference>
<dbReference type="Gene3D" id="3.40.720.10">
    <property type="entry name" value="Alkaline Phosphatase, subunit A"/>
    <property type="match status" value="1"/>
</dbReference>
<dbReference type="GO" id="GO:0009117">
    <property type="term" value="P:nucleotide metabolic process"/>
    <property type="evidence" value="ECO:0007669"/>
    <property type="project" value="UniProtKB-UniRule"/>
</dbReference>
<dbReference type="PANTHER" id="PTHR21110">
    <property type="entry name" value="PHOSPHOPENTOMUTASE"/>
    <property type="match status" value="1"/>
</dbReference>
<evidence type="ECO:0000313" key="9">
    <source>
        <dbReference type="EMBL" id="SER46666.1"/>
    </source>
</evidence>
<keyword evidence="2 6" id="KW-0963">Cytoplasm</keyword>
<evidence type="ECO:0000256" key="3">
    <source>
        <dbReference type="ARBA" id="ARBA00022723"/>
    </source>
</evidence>
<dbReference type="GO" id="GO:0008973">
    <property type="term" value="F:phosphopentomutase activity"/>
    <property type="evidence" value="ECO:0007669"/>
    <property type="project" value="UniProtKB-UniRule"/>
</dbReference>
<dbReference type="SUPFAM" id="SSF143856">
    <property type="entry name" value="DeoB insert domain-like"/>
    <property type="match status" value="1"/>
</dbReference>
<reference evidence="10" key="1">
    <citation type="submission" date="2016-10" db="EMBL/GenBank/DDBJ databases">
        <authorList>
            <person name="Varghese N."/>
            <person name="Submissions S."/>
        </authorList>
    </citation>
    <scope>NUCLEOTIDE SEQUENCE [LARGE SCALE GENOMIC DNA]</scope>
    <source>
        <strain evidence="10">S9</strain>
    </source>
</reference>
<dbReference type="EC" id="5.4.2.7" evidence="6 7"/>
<dbReference type="OrthoDB" id="9769930at2"/>
<sequence length="395" mass="43959">MRQENYKRVFLIVMDSVGIGEAPDAKEFNDEGADTLGHIAEAYGALAMPNMDKLGLTKIKQYKGGTEVASPKACYGKMEEASVGKDTMTGHWEIMGLNIDQPFRTFPDGFPPELIDTIEEKTGRKVLGNKPASGTEILEELGEEHVKTGDLIIYTSADSVLQIAAHEEIIPPEELWEICEMARELTLDEKYMVGRVIARPFIGTPGKWERTANRHDYALKPFGRTVMNELKDQGFDSIAIGKISDIYDGEGITESLRTSSNMDGMDKMNQTLTKDFTGLSFLNLVDFDAKFGHRRDPHGYANALEEYDARLPEVLNELKEDDLLIITADHGNDPVHHGTDHTREYVPLLAYSKRMSEGKSLGTRKTFADIGATIADNFGVKLPEFGTSFLNDIIK</sequence>
<dbReference type="GO" id="GO:0006018">
    <property type="term" value="P:2-deoxyribose 1-phosphate catabolic process"/>
    <property type="evidence" value="ECO:0007669"/>
    <property type="project" value="UniProtKB-UniRule"/>
</dbReference>
<evidence type="ECO:0000256" key="7">
    <source>
        <dbReference type="NCBIfam" id="TIGR01696"/>
    </source>
</evidence>
<dbReference type="CDD" id="cd16009">
    <property type="entry name" value="PPM"/>
    <property type="match status" value="1"/>
</dbReference>
<dbReference type="InterPro" id="IPR024052">
    <property type="entry name" value="Phosphopentomutase_DeoB_cap_sf"/>
</dbReference>
<keyword evidence="4 6" id="KW-0464">Manganese</keyword>
<dbReference type="EMBL" id="FOGT01000001">
    <property type="protein sequence ID" value="SER46666.1"/>
    <property type="molecule type" value="Genomic_DNA"/>
</dbReference>
<proteinExistence type="inferred from homology"/>
<dbReference type="FunFam" id="3.30.70.1250:FF:000001">
    <property type="entry name" value="Phosphopentomutase"/>
    <property type="match status" value="1"/>
</dbReference>
<comment type="catalytic activity">
    <reaction evidence="6">
        <text>alpha-D-ribose 1-phosphate = D-ribose 5-phosphate</text>
        <dbReference type="Rhea" id="RHEA:18793"/>
        <dbReference type="ChEBI" id="CHEBI:57720"/>
        <dbReference type="ChEBI" id="CHEBI:78346"/>
        <dbReference type="EC" id="5.4.2.7"/>
    </reaction>
</comment>
<dbReference type="InterPro" id="IPR017850">
    <property type="entry name" value="Alkaline_phosphatase_core_sf"/>
</dbReference>
<organism evidence="9 10">
    <name type="scientific">Salipaludibacillus aurantiacus</name>
    <dbReference type="NCBI Taxonomy" id="1601833"/>
    <lineage>
        <taxon>Bacteria</taxon>
        <taxon>Bacillati</taxon>
        <taxon>Bacillota</taxon>
        <taxon>Bacilli</taxon>
        <taxon>Bacillales</taxon>
        <taxon>Bacillaceae</taxon>
    </lineage>
</organism>
<gene>
    <name evidence="6" type="primary">deoB</name>
    <name evidence="9" type="ORF">SAMN05518684_101279</name>
</gene>
<dbReference type="AlphaFoldDB" id="A0A1H9PEH9"/>
<dbReference type="RefSeq" id="WP_093047206.1">
    <property type="nucleotide sequence ID" value="NZ_FOGT01000001.1"/>
</dbReference>
<dbReference type="PIRSF" id="PIRSF001491">
    <property type="entry name" value="Ppentomutase"/>
    <property type="match status" value="1"/>
</dbReference>
<dbReference type="Proteomes" id="UP000198571">
    <property type="component" value="Unassembled WGS sequence"/>
</dbReference>
<comment type="catalytic activity">
    <reaction evidence="6">
        <text>2-deoxy-alpha-D-ribose 1-phosphate = 2-deoxy-D-ribose 5-phosphate</text>
        <dbReference type="Rhea" id="RHEA:27658"/>
        <dbReference type="ChEBI" id="CHEBI:57259"/>
        <dbReference type="ChEBI" id="CHEBI:62877"/>
        <dbReference type="EC" id="5.4.2.7"/>
    </reaction>
</comment>
<feature type="binding site" evidence="6">
    <location>
        <position position="341"/>
    </location>
    <ligand>
        <name>Mn(2+)</name>
        <dbReference type="ChEBI" id="CHEBI:29035"/>
        <label>2</label>
    </ligand>
</feature>
<feature type="binding site" evidence="6">
    <location>
        <position position="293"/>
    </location>
    <ligand>
        <name>Mn(2+)</name>
        <dbReference type="ChEBI" id="CHEBI:29035"/>
        <label>2</label>
    </ligand>
</feature>
<dbReference type="Pfam" id="PF01676">
    <property type="entry name" value="Metalloenzyme"/>
    <property type="match status" value="1"/>
</dbReference>
<feature type="binding site" evidence="6">
    <location>
        <position position="330"/>
    </location>
    <ligand>
        <name>Mn(2+)</name>
        <dbReference type="ChEBI" id="CHEBI:29035"/>
        <label>1</label>
    </ligand>
</feature>
<dbReference type="SUPFAM" id="SSF53649">
    <property type="entry name" value="Alkaline phosphatase-like"/>
    <property type="match status" value="1"/>
</dbReference>
<comment type="pathway">
    <text evidence="6">Carbohydrate degradation; 2-deoxy-D-ribose 1-phosphate degradation; D-glyceraldehyde 3-phosphate and acetaldehyde from 2-deoxy-alpha-D-ribose 1-phosphate: step 1/2.</text>
</comment>
<feature type="binding site" evidence="6">
    <location>
        <position position="288"/>
    </location>
    <ligand>
        <name>Mn(2+)</name>
        <dbReference type="ChEBI" id="CHEBI:29035"/>
        <label>2</label>
    </ligand>
</feature>
<dbReference type="InterPro" id="IPR006124">
    <property type="entry name" value="Metalloenzyme"/>
</dbReference>
<name>A0A1H9PEH9_9BACI</name>
<keyword evidence="3 6" id="KW-0479">Metal-binding</keyword>
<keyword evidence="10" id="KW-1185">Reference proteome</keyword>
<comment type="cofactor">
    <cofactor evidence="6">
        <name>Mn(2+)</name>
        <dbReference type="ChEBI" id="CHEBI:29035"/>
    </cofactor>
    <text evidence="6">Binds 2 manganese ions.</text>
</comment>
<evidence type="ECO:0000256" key="1">
    <source>
        <dbReference type="ARBA" id="ARBA00010373"/>
    </source>
</evidence>
<dbReference type="STRING" id="1601833.SAMN05518684_101279"/>
<evidence type="ECO:0000256" key="2">
    <source>
        <dbReference type="ARBA" id="ARBA00022490"/>
    </source>
</evidence>
<feature type="binding site" evidence="6">
    <location>
        <position position="15"/>
    </location>
    <ligand>
        <name>Mn(2+)</name>
        <dbReference type="ChEBI" id="CHEBI:29035"/>
        <label>1</label>
    </ligand>
</feature>
<dbReference type="Gene3D" id="3.30.70.1250">
    <property type="entry name" value="Phosphopentomutase"/>
    <property type="match status" value="1"/>
</dbReference>
<evidence type="ECO:0000256" key="5">
    <source>
        <dbReference type="ARBA" id="ARBA00023235"/>
    </source>
</evidence>
<dbReference type="GO" id="GO:0030145">
    <property type="term" value="F:manganese ion binding"/>
    <property type="evidence" value="ECO:0007669"/>
    <property type="project" value="UniProtKB-UniRule"/>
</dbReference>
<evidence type="ECO:0000256" key="6">
    <source>
        <dbReference type="HAMAP-Rule" id="MF_00740"/>
    </source>
</evidence>
<keyword evidence="5 6" id="KW-0413">Isomerase</keyword>
<dbReference type="NCBIfam" id="NF003766">
    <property type="entry name" value="PRK05362.1"/>
    <property type="match status" value="1"/>
</dbReference>
<dbReference type="UniPathway" id="UPA00087">
    <property type="reaction ID" value="UER00173"/>
</dbReference>
<dbReference type="GO" id="GO:0006015">
    <property type="term" value="P:5-phosphoribose 1-diphosphate biosynthetic process"/>
    <property type="evidence" value="ECO:0007669"/>
    <property type="project" value="UniProtKB-UniPathway"/>
</dbReference>
<dbReference type="GO" id="GO:0043094">
    <property type="term" value="P:metabolic compound salvage"/>
    <property type="evidence" value="ECO:0007669"/>
    <property type="project" value="UniProtKB-UniRule"/>
</dbReference>
<evidence type="ECO:0000313" key="10">
    <source>
        <dbReference type="Proteomes" id="UP000198571"/>
    </source>
</evidence>
<protein>
    <recommendedName>
        <fullName evidence="6 7">Phosphopentomutase</fullName>
        <ecNumber evidence="6 7">5.4.2.7</ecNumber>
    </recommendedName>
    <alternativeName>
        <fullName evidence="6">Phosphodeoxyribomutase</fullName>
    </alternativeName>
</protein>
<evidence type="ECO:0000259" key="8">
    <source>
        <dbReference type="Pfam" id="PF01676"/>
    </source>
</evidence>